<name>G0LH96_HALWC</name>
<dbReference type="Proteomes" id="UP000007954">
    <property type="component" value="Chromosome"/>
</dbReference>
<proteinExistence type="predicted"/>
<dbReference type="EMBL" id="FR746099">
    <property type="protein sequence ID" value="CCC40130.1"/>
    <property type="molecule type" value="Genomic_DNA"/>
</dbReference>
<organism evidence="1 2">
    <name type="scientific">Haloquadratum walsbyi (strain DSM 16854 / JCM 12705 / C23)</name>
    <dbReference type="NCBI Taxonomy" id="768065"/>
    <lineage>
        <taxon>Archaea</taxon>
        <taxon>Methanobacteriati</taxon>
        <taxon>Methanobacteriota</taxon>
        <taxon>Stenosarchaea group</taxon>
        <taxon>Halobacteria</taxon>
        <taxon>Halobacteriales</taxon>
        <taxon>Haloferacaceae</taxon>
        <taxon>Haloquadratum</taxon>
    </lineage>
</organism>
<evidence type="ECO:0000313" key="2">
    <source>
        <dbReference type="Proteomes" id="UP000007954"/>
    </source>
</evidence>
<dbReference type="HOGENOM" id="CLU_2875036_0_0_2"/>
<dbReference type="KEGG" id="hwc:Hqrw_2244"/>
<reference evidence="1 2" key="1">
    <citation type="journal article" date="2011" name="PLoS ONE">
        <title>Haloquadratum walsbyi: limited diversity in a global pond.</title>
        <authorList>
            <person name="Dyall-Smith M."/>
            <person name="Pfeiffer F."/>
            <person name="Klee K."/>
            <person name="Palm P."/>
            <person name="Gross K."/>
            <person name="Schuster S.C."/>
            <person name="Rampp M."/>
            <person name="Oesterhelt D."/>
        </authorList>
    </citation>
    <scope>NUCLEOTIDE SEQUENCE [LARGE SCALE GENOMIC DNA]</scope>
    <source>
        <strain evidence="2">DSM 16854 / JCM 12705 / C23</strain>
    </source>
</reference>
<accession>G0LH96</accession>
<protein>
    <submittedName>
        <fullName evidence="1">Uncharacterized protein</fullName>
    </submittedName>
</protein>
<evidence type="ECO:0000313" key="1">
    <source>
        <dbReference type="EMBL" id="CCC40130.1"/>
    </source>
</evidence>
<dbReference type="AlphaFoldDB" id="G0LH96"/>
<gene>
    <name evidence="1" type="ordered locus">Hqrw_2244</name>
</gene>
<sequence length="63" mass="7208">MIDVYSPCGFYSAFASMNRYQTTNSKQQIAIVSSIRMGYRLASMTQIRVIEPVRCDVIQLRAQ</sequence>